<keyword evidence="2" id="KW-1185">Reference proteome</keyword>
<dbReference type="HOGENOM" id="CLU_2429263_0_0_1"/>
<dbReference type="InParanoid" id="E9HZR4"/>
<protein>
    <submittedName>
        <fullName evidence="1">Uncharacterized protein</fullName>
    </submittedName>
</protein>
<dbReference type="AlphaFoldDB" id="E9HZR4"/>
<dbReference type="EMBL" id="GL733396">
    <property type="protein sequence ID" value="EFX62766.1"/>
    <property type="molecule type" value="Genomic_DNA"/>
</dbReference>
<organism evidence="1 2">
    <name type="scientific">Daphnia pulex</name>
    <name type="common">Water flea</name>
    <dbReference type="NCBI Taxonomy" id="6669"/>
    <lineage>
        <taxon>Eukaryota</taxon>
        <taxon>Metazoa</taxon>
        <taxon>Ecdysozoa</taxon>
        <taxon>Arthropoda</taxon>
        <taxon>Crustacea</taxon>
        <taxon>Branchiopoda</taxon>
        <taxon>Diplostraca</taxon>
        <taxon>Cladocera</taxon>
        <taxon>Anomopoda</taxon>
        <taxon>Daphniidae</taxon>
        <taxon>Daphnia</taxon>
    </lineage>
</organism>
<proteinExistence type="predicted"/>
<evidence type="ECO:0000313" key="2">
    <source>
        <dbReference type="Proteomes" id="UP000000305"/>
    </source>
</evidence>
<accession>E9HZR4</accession>
<reference evidence="1 2" key="1">
    <citation type="journal article" date="2011" name="Science">
        <title>The ecoresponsive genome of Daphnia pulex.</title>
        <authorList>
            <person name="Colbourne J.K."/>
            <person name="Pfrender M.E."/>
            <person name="Gilbert D."/>
            <person name="Thomas W.K."/>
            <person name="Tucker A."/>
            <person name="Oakley T.H."/>
            <person name="Tokishita S."/>
            <person name="Aerts A."/>
            <person name="Arnold G.J."/>
            <person name="Basu M.K."/>
            <person name="Bauer D.J."/>
            <person name="Caceres C.E."/>
            <person name="Carmel L."/>
            <person name="Casola C."/>
            <person name="Choi J.H."/>
            <person name="Detter J.C."/>
            <person name="Dong Q."/>
            <person name="Dusheyko S."/>
            <person name="Eads B.D."/>
            <person name="Frohlich T."/>
            <person name="Geiler-Samerotte K.A."/>
            <person name="Gerlach D."/>
            <person name="Hatcher P."/>
            <person name="Jogdeo S."/>
            <person name="Krijgsveld J."/>
            <person name="Kriventseva E.V."/>
            <person name="Kultz D."/>
            <person name="Laforsch C."/>
            <person name="Lindquist E."/>
            <person name="Lopez J."/>
            <person name="Manak J.R."/>
            <person name="Muller J."/>
            <person name="Pangilinan J."/>
            <person name="Patwardhan R.P."/>
            <person name="Pitluck S."/>
            <person name="Pritham E.J."/>
            <person name="Rechtsteiner A."/>
            <person name="Rho M."/>
            <person name="Rogozin I.B."/>
            <person name="Sakarya O."/>
            <person name="Salamov A."/>
            <person name="Schaack S."/>
            <person name="Shapiro H."/>
            <person name="Shiga Y."/>
            <person name="Skalitzky C."/>
            <person name="Smith Z."/>
            <person name="Souvorov A."/>
            <person name="Sung W."/>
            <person name="Tang Z."/>
            <person name="Tsuchiya D."/>
            <person name="Tu H."/>
            <person name="Vos H."/>
            <person name="Wang M."/>
            <person name="Wolf Y.I."/>
            <person name="Yamagata H."/>
            <person name="Yamada T."/>
            <person name="Ye Y."/>
            <person name="Shaw J.R."/>
            <person name="Andrews J."/>
            <person name="Crease T.J."/>
            <person name="Tang H."/>
            <person name="Lucas S.M."/>
            <person name="Robertson H.M."/>
            <person name="Bork P."/>
            <person name="Koonin E.V."/>
            <person name="Zdobnov E.M."/>
            <person name="Grigoriev I.V."/>
            <person name="Lynch M."/>
            <person name="Boore J.L."/>
        </authorList>
    </citation>
    <scope>NUCLEOTIDE SEQUENCE [LARGE SCALE GENOMIC DNA]</scope>
</reference>
<gene>
    <name evidence="1" type="ORF">DAPPUDRAFT_336458</name>
</gene>
<evidence type="ECO:0000313" key="1">
    <source>
        <dbReference type="EMBL" id="EFX62766.1"/>
    </source>
</evidence>
<dbReference type="Proteomes" id="UP000000305">
    <property type="component" value="Unassembled WGS sequence"/>
</dbReference>
<sequence length="91" mass="9813">MAVESSTWFCCSQLVKDVIESSRAAAAACSLSSGVIPSVTAGRLLESEFVVSLMSELFMVLLFGVQWFCSSFPVERCPEMELVQTCSSTSS</sequence>
<name>E9HZR4_DAPPU</name>
<dbReference type="KEGG" id="dpx:DAPPUDRAFT_336458"/>
<dbReference type="OrthoDB" id="10404750at2759"/>